<dbReference type="InterPro" id="IPR002477">
    <property type="entry name" value="Peptidoglycan-bd-like"/>
</dbReference>
<dbReference type="Gene3D" id="1.10.101.10">
    <property type="entry name" value="PGBD-like superfamily/PGBD"/>
    <property type="match status" value="1"/>
</dbReference>
<accession>A0A4X1T6J0</accession>
<dbReference type="InterPro" id="IPR036366">
    <property type="entry name" value="PGBDSf"/>
</dbReference>
<keyword evidence="2" id="KW-0645">Protease</keyword>
<feature type="chain" id="PRO_5021335121" description="Peptidase metallopeptidase domain-containing protein" evidence="9">
    <location>
        <begin position="23"/>
        <end position="268"/>
    </location>
</feature>
<evidence type="ECO:0000259" key="10">
    <source>
        <dbReference type="SMART" id="SM00235"/>
    </source>
</evidence>
<dbReference type="SMART" id="SM00235">
    <property type="entry name" value="ZnMc"/>
    <property type="match status" value="1"/>
</dbReference>
<dbReference type="GO" id="GO:0008270">
    <property type="term" value="F:zinc ion binding"/>
    <property type="evidence" value="ECO:0007669"/>
    <property type="project" value="InterPro"/>
</dbReference>
<name>A0A4X1T6J0_PIG</name>
<evidence type="ECO:0000313" key="12">
    <source>
        <dbReference type="Proteomes" id="UP000314985"/>
    </source>
</evidence>
<evidence type="ECO:0000256" key="5">
    <source>
        <dbReference type="ARBA" id="ARBA00022833"/>
    </source>
</evidence>
<feature type="domain" description="Peptidase metallopeptidase" evidence="10">
    <location>
        <begin position="56"/>
        <end position="211"/>
    </location>
</feature>
<evidence type="ECO:0000256" key="4">
    <source>
        <dbReference type="ARBA" id="ARBA00022801"/>
    </source>
</evidence>
<evidence type="ECO:0000256" key="1">
    <source>
        <dbReference type="ARBA" id="ARBA00010370"/>
    </source>
</evidence>
<dbReference type="Ensembl" id="ENSSSCT00070012638.1">
    <property type="protein sequence ID" value="ENSSSCP00070010390.1"/>
    <property type="gene ID" value="ENSSSCG00070006609.1"/>
</dbReference>
<keyword evidence="9" id="KW-0732">Signal</keyword>
<protein>
    <recommendedName>
        <fullName evidence="10">Peptidase metallopeptidase domain-containing protein</fullName>
    </recommendedName>
</protein>
<keyword evidence="3" id="KW-0479">Metal-binding</keyword>
<dbReference type="InterPro" id="IPR006026">
    <property type="entry name" value="Peptidase_Metallo"/>
</dbReference>
<dbReference type="AlphaFoldDB" id="A0A4X1T6J0"/>
<keyword evidence="5" id="KW-0862">Zinc</keyword>
<keyword evidence="6" id="KW-0482">Metalloprotease</keyword>
<dbReference type="PANTHER" id="PTHR10201:SF298">
    <property type="entry name" value="MATRIX METALLOPROTEINASE-28"/>
    <property type="match status" value="1"/>
</dbReference>
<dbReference type="PANTHER" id="PTHR10201">
    <property type="entry name" value="MATRIX METALLOPROTEINASE"/>
    <property type="match status" value="1"/>
</dbReference>
<evidence type="ECO:0000256" key="2">
    <source>
        <dbReference type="ARBA" id="ARBA00022670"/>
    </source>
</evidence>
<dbReference type="Proteomes" id="UP000314985">
    <property type="component" value="Chromosome 12"/>
</dbReference>
<dbReference type="GO" id="GO:0031012">
    <property type="term" value="C:extracellular matrix"/>
    <property type="evidence" value="ECO:0007669"/>
    <property type="project" value="InterPro"/>
</dbReference>
<organism evidence="11 12">
    <name type="scientific">Sus scrofa</name>
    <name type="common">Pig</name>
    <dbReference type="NCBI Taxonomy" id="9823"/>
    <lineage>
        <taxon>Eukaryota</taxon>
        <taxon>Metazoa</taxon>
        <taxon>Chordata</taxon>
        <taxon>Craniata</taxon>
        <taxon>Vertebrata</taxon>
        <taxon>Euteleostomi</taxon>
        <taxon>Mammalia</taxon>
        <taxon>Eutheria</taxon>
        <taxon>Laurasiatheria</taxon>
        <taxon>Artiodactyla</taxon>
        <taxon>Suina</taxon>
        <taxon>Suidae</taxon>
        <taxon>Sus</taxon>
    </lineage>
</organism>
<dbReference type="SUPFAM" id="SSF55486">
    <property type="entry name" value="Metalloproteases ('zincins'), catalytic domain"/>
    <property type="match status" value="1"/>
</dbReference>
<reference evidence="11 12" key="1">
    <citation type="submission" date="2017-08" db="EMBL/GenBank/DDBJ databases">
        <title>USMARCv1.0.</title>
        <authorList>
            <person name="Hannum G.I."/>
            <person name="Koren S."/>
            <person name="Schroeder S.G."/>
            <person name="Chin S.C."/>
            <person name="Nonneman D.J."/>
            <person name="Becker S.A."/>
            <person name="Rosen B.D."/>
            <person name="Bickhart D.M."/>
            <person name="Putnam N.H."/>
            <person name="Green R.E."/>
            <person name="Tuggle C.K."/>
            <person name="Liu H."/>
            <person name="Rohrer G.A."/>
            <person name="Warr A."/>
            <person name="Hall R."/>
            <person name="Kim K."/>
            <person name="Hume D.A."/>
            <person name="Talbot R."/>
            <person name="Chow W."/>
            <person name="Howe K."/>
            <person name="Schwartz A.S."/>
            <person name="Watson M."/>
            <person name="Archibald A.L."/>
            <person name="Phillippy A.M."/>
            <person name="Smith T.P.L."/>
        </authorList>
    </citation>
    <scope>NUCLEOTIDE SEQUENCE [LARGE SCALE GENOMIC DNA]</scope>
</reference>
<dbReference type="Gene3D" id="3.40.390.10">
    <property type="entry name" value="Collagenase (Catalytic Domain)"/>
    <property type="match status" value="1"/>
</dbReference>
<evidence type="ECO:0000313" key="11">
    <source>
        <dbReference type="Ensembl" id="ENSSSCP00070010390.1"/>
    </source>
</evidence>
<dbReference type="InterPro" id="IPR001818">
    <property type="entry name" value="Pept_M10_metallopeptidase"/>
</dbReference>
<dbReference type="Pfam" id="PF01471">
    <property type="entry name" value="PG_binding_1"/>
    <property type="match status" value="1"/>
</dbReference>
<dbReference type="InterPro" id="IPR024079">
    <property type="entry name" value="MetalloPept_cat_dom_sf"/>
</dbReference>
<keyword evidence="4" id="KW-0378">Hydrolase</keyword>
<reference evidence="11" key="2">
    <citation type="submission" date="2025-08" db="UniProtKB">
        <authorList>
            <consortium name="Ensembl"/>
        </authorList>
    </citation>
    <scope>IDENTIFICATION</scope>
</reference>
<proteinExistence type="inferred from homology"/>
<evidence type="ECO:0000256" key="8">
    <source>
        <dbReference type="SAM" id="MobiDB-lite"/>
    </source>
</evidence>
<sequence>MAARVGLLLRTLPLLLWGGLDAQLAQRVGQELRREAEAFLEKYGYLNEQVPQSPTSSLRFSKAIREFQWVSQLPISGVLDPATLRQMMRPRCGVADTNSQAPWTERVSALFAGHQTKMRRKKRFARQGGALAHAFLPRRGEAHFDRDERWSLSRRRGRNLFVVLAHEIGHTLGLTHSAAPRALMAPYYKRLGRDALLSWDDVLAVQNLYGEHPTPACPPPRPPPPPVPRNPQCAHIGSSHSILHPNRRKLASPSLVLPNPEASGSSQI</sequence>
<dbReference type="GO" id="GO:0004222">
    <property type="term" value="F:metalloendopeptidase activity"/>
    <property type="evidence" value="ECO:0007669"/>
    <property type="project" value="InterPro"/>
</dbReference>
<evidence type="ECO:0000256" key="9">
    <source>
        <dbReference type="SAM" id="SignalP"/>
    </source>
</evidence>
<dbReference type="Pfam" id="PF00413">
    <property type="entry name" value="Peptidase_M10"/>
    <property type="match status" value="1"/>
</dbReference>
<dbReference type="SUPFAM" id="SSF47090">
    <property type="entry name" value="PGBD-like"/>
    <property type="match status" value="1"/>
</dbReference>
<evidence type="ECO:0000256" key="6">
    <source>
        <dbReference type="ARBA" id="ARBA00023049"/>
    </source>
</evidence>
<keyword evidence="7" id="KW-0865">Zymogen</keyword>
<evidence type="ECO:0000256" key="7">
    <source>
        <dbReference type="ARBA" id="ARBA00023145"/>
    </source>
</evidence>
<feature type="signal peptide" evidence="9">
    <location>
        <begin position="1"/>
        <end position="22"/>
    </location>
</feature>
<dbReference type="InterPro" id="IPR036365">
    <property type="entry name" value="PGBD-like_sf"/>
</dbReference>
<feature type="region of interest" description="Disordered" evidence="8">
    <location>
        <begin position="213"/>
        <end position="268"/>
    </location>
</feature>
<dbReference type="GO" id="GO:0006508">
    <property type="term" value="P:proteolysis"/>
    <property type="evidence" value="ECO:0007669"/>
    <property type="project" value="UniProtKB-KW"/>
</dbReference>
<comment type="similarity">
    <text evidence="1">Belongs to the peptidase M10A family.</text>
</comment>
<feature type="compositionally biased region" description="Pro residues" evidence="8">
    <location>
        <begin position="215"/>
        <end position="229"/>
    </location>
</feature>
<evidence type="ECO:0000256" key="3">
    <source>
        <dbReference type="ARBA" id="ARBA00022723"/>
    </source>
</evidence>